<evidence type="ECO:0000256" key="7">
    <source>
        <dbReference type="ARBA" id="ARBA00022989"/>
    </source>
</evidence>
<accession>A0ABP0VDU1</accession>
<keyword evidence="5" id="KW-1003">Cell membrane</keyword>
<dbReference type="SUPFAM" id="SSF103473">
    <property type="entry name" value="MFS general substrate transporter"/>
    <property type="match status" value="1"/>
</dbReference>
<reference evidence="14" key="1">
    <citation type="submission" date="2024-02" db="EMBL/GenBank/DDBJ databases">
        <authorList>
            <consortium name="ELIXIR-Norway"/>
            <consortium name="Elixir Norway"/>
        </authorList>
    </citation>
    <scope>NUCLEOTIDE SEQUENCE</scope>
</reference>
<evidence type="ECO:0000256" key="3">
    <source>
        <dbReference type="ARBA" id="ARBA00021242"/>
    </source>
</evidence>
<evidence type="ECO:0000256" key="10">
    <source>
        <dbReference type="ARBA" id="ARBA00030646"/>
    </source>
</evidence>
<dbReference type="Pfam" id="PF05631">
    <property type="entry name" value="MFS_5"/>
    <property type="match status" value="1"/>
</dbReference>
<dbReference type="InterPro" id="IPR008509">
    <property type="entry name" value="MOT2/MFSD5"/>
</dbReference>
<evidence type="ECO:0000256" key="5">
    <source>
        <dbReference type="ARBA" id="ARBA00022475"/>
    </source>
</evidence>
<dbReference type="PANTHER" id="PTHR23516">
    <property type="entry name" value="SAM (S-ADENOSYL METHIONINE) TRANSPORTER"/>
    <property type="match status" value="1"/>
</dbReference>
<comment type="caution">
    <text evidence="14">The sequence shown here is derived from an EMBL/GenBank/DDBJ whole genome shotgun (WGS) entry which is preliminary data.</text>
</comment>
<proteinExistence type="predicted"/>
<gene>
    <name evidence="14" type="ORF">CSSPJE1EN1_LOCUS27971</name>
</gene>
<feature type="transmembrane region" description="Helical" evidence="13">
    <location>
        <begin position="12"/>
        <end position="36"/>
    </location>
</feature>
<comment type="subcellular location">
    <subcellularLocation>
        <location evidence="2">Cell membrane</location>
        <topology evidence="2">Multi-pass membrane protein</topology>
    </subcellularLocation>
</comment>
<dbReference type="Proteomes" id="UP001497444">
    <property type="component" value="Unassembled WGS sequence"/>
</dbReference>
<feature type="transmembrane region" description="Helical" evidence="13">
    <location>
        <begin position="229"/>
        <end position="249"/>
    </location>
</feature>
<keyword evidence="8" id="KW-0406">Ion transport</keyword>
<keyword evidence="4" id="KW-0813">Transport</keyword>
<evidence type="ECO:0000313" key="15">
    <source>
        <dbReference type="Proteomes" id="UP001497444"/>
    </source>
</evidence>
<keyword evidence="7 13" id="KW-1133">Transmembrane helix</keyword>
<dbReference type="PANTHER" id="PTHR23516:SF1">
    <property type="entry name" value="MOLYBDATE-ANION TRANSPORTER"/>
    <property type="match status" value="1"/>
</dbReference>
<feature type="region of interest" description="Disordered" evidence="12">
    <location>
        <begin position="257"/>
        <end position="281"/>
    </location>
</feature>
<feature type="compositionally biased region" description="Acidic residues" evidence="12">
    <location>
        <begin position="267"/>
        <end position="281"/>
    </location>
</feature>
<evidence type="ECO:0000256" key="6">
    <source>
        <dbReference type="ARBA" id="ARBA00022692"/>
    </source>
</evidence>
<comment type="function">
    <text evidence="1">Mediates high-affinity intracellular uptake of the rare oligo-element molybdenum.</text>
</comment>
<organism evidence="14 15">
    <name type="scientific">Sphagnum jensenii</name>
    <dbReference type="NCBI Taxonomy" id="128206"/>
    <lineage>
        <taxon>Eukaryota</taxon>
        <taxon>Viridiplantae</taxon>
        <taxon>Streptophyta</taxon>
        <taxon>Embryophyta</taxon>
        <taxon>Bryophyta</taxon>
        <taxon>Sphagnophytina</taxon>
        <taxon>Sphagnopsida</taxon>
        <taxon>Sphagnales</taxon>
        <taxon>Sphagnaceae</taxon>
        <taxon>Sphagnum</taxon>
    </lineage>
</organism>
<sequence length="281" mass="29906">MVSTLFGGHYEMLLLGRVVFGVGSALHHAAFDAYLLHEHTARGFPDDWLSQTFAQLSHSVSLVAVLSGVAGQTAMSAAPLGPALLSALLFGLAGACVSVFWGQDHTGERTLYAPAGAAGPEPGVTGSARQQADGAAHGNYCSLRGGRDRIHLLLGAVAAGTRLCGERGDPALRAYLLCTRHFGHARQLRLSAEHLNGWRVCGRGASSRECWCPLLEPSSWARSFRRPQWPCWFLTLSACASLFAAAAYLQTQLSGSDSRVPLRKGADEDDVEFADSDTEGL</sequence>
<evidence type="ECO:0000256" key="12">
    <source>
        <dbReference type="SAM" id="MobiDB-lite"/>
    </source>
</evidence>
<evidence type="ECO:0000256" key="1">
    <source>
        <dbReference type="ARBA" id="ARBA00003019"/>
    </source>
</evidence>
<keyword evidence="15" id="KW-1185">Reference proteome</keyword>
<evidence type="ECO:0000256" key="9">
    <source>
        <dbReference type="ARBA" id="ARBA00023136"/>
    </source>
</evidence>
<evidence type="ECO:0000256" key="8">
    <source>
        <dbReference type="ARBA" id="ARBA00023065"/>
    </source>
</evidence>
<dbReference type="InterPro" id="IPR036259">
    <property type="entry name" value="MFS_trans_sf"/>
</dbReference>
<evidence type="ECO:0000313" key="14">
    <source>
        <dbReference type="EMBL" id="CAK9252593.1"/>
    </source>
</evidence>
<dbReference type="EMBL" id="CAXAQS010000667">
    <property type="protein sequence ID" value="CAK9252593.1"/>
    <property type="molecule type" value="Genomic_DNA"/>
</dbReference>
<keyword evidence="9 13" id="KW-0472">Membrane</keyword>
<evidence type="ECO:0000256" key="2">
    <source>
        <dbReference type="ARBA" id="ARBA00004651"/>
    </source>
</evidence>
<evidence type="ECO:0000256" key="4">
    <source>
        <dbReference type="ARBA" id="ARBA00022448"/>
    </source>
</evidence>
<evidence type="ECO:0000256" key="11">
    <source>
        <dbReference type="ARBA" id="ARBA00032555"/>
    </source>
</evidence>
<name>A0ABP0VDU1_9BRYO</name>
<keyword evidence="6 13" id="KW-0812">Transmembrane</keyword>
<feature type="transmembrane region" description="Helical" evidence="13">
    <location>
        <begin position="83"/>
        <end position="102"/>
    </location>
</feature>
<protein>
    <recommendedName>
        <fullName evidence="3">Molybdate-anion transporter</fullName>
    </recommendedName>
    <alternativeName>
        <fullName evidence="10">Major facilitator superfamily domain-containing protein 5</fullName>
    </alternativeName>
    <alternativeName>
        <fullName evidence="11">Molybdate transporter 2 homolog</fullName>
    </alternativeName>
</protein>
<evidence type="ECO:0000256" key="13">
    <source>
        <dbReference type="SAM" id="Phobius"/>
    </source>
</evidence>